<proteinExistence type="predicted"/>
<dbReference type="GO" id="GO:0003677">
    <property type="term" value="F:DNA binding"/>
    <property type="evidence" value="ECO:0007669"/>
    <property type="project" value="UniProtKB-KW"/>
</dbReference>
<dbReference type="RefSeq" id="WP_058295731.1">
    <property type="nucleotide sequence ID" value="NZ_CAMRXG010000060.1"/>
</dbReference>
<dbReference type="GO" id="GO:0003700">
    <property type="term" value="F:DNA-binding transcription factor activity"/>
    <property type="evidence" value="ECO:0007669"/>
    <property type="project" value="TreeGrafter"/>
</dbReference>
<dbReference type="PANTHER" id="PTHR24567:SF74">
    <property type="entry name" value="HTH-TYPE TRANSCRIPTIONAL REGULATOR ARCR"/>
    <property type="match status" value="1"/>
</dbReference>
<dbReference type="Pfam" id="PF00027">
    <property type="entry name" value="cNMP_binding"/>
    <property type="match status" value="1"/>
</dbReference>
<dbReference type="SUPFAM" id="SSF46785">
    <property type="entry name" value="Winged helix' DNA-binding domain"/>
    <property type="match status" value="1"/>
</dbReference>
<dbReference type="InterPro" id="IPR018490">
    <property type="entry name" value="cNMP-bd_dom_sf"/>
</dbReference>
<accession>A0A2A7MIS3</accession>
<evidence type="ECO:0000256" key="3">
    <source>
        <dbReference type="ARBA" id="ARBA00023163"/>
    </source>
</evidence>
<dbReference type="InterPro" id="IPR036388">
    <property type="entry name" value="WH-like_DNA-bd_sf"/>
</dbReference>
<keyword evidence="3" id="KW-0804">Transcription</keyword>
<name>A0A2A7MIS3_9CLOT</name>
<dbReference type="Gene3D" id="1.10.10.10">
    <property type="entry name" value="Winged helix-like DNA-binding domain superfamily/Winged helix DNA-binding domain"/>
    <property type="match status" value="1"/>
</dbReference>
<dbReference type="OrthoDB" id="8254501at2"/>
<dbReference type="PROSITE" id="PS50042">
    <property type="entry name" value="CNMP_BINDING_3"/>
    <property type="match status" value="1"/>
</dbReference>
<dbReference type="Pfam" id="PF13545">
    <property type="entry name" value="HTH_Crp_2"/>
    <property type="match status" value="1"/>
</dbReference>
<evidence type="ECO:0000256" key="1">
    <source>
        <dbReference type="ARBA" id="ARBA00023015"/>
    </source>
</evidence>
<comment type="caution">
    <text evidence="6">The sequence shown here is derived from an EMBL/GenBank/DDBJ whole genome shotgun (WGS) entry which is preliminary data.</text>
</comment>
<dbReference type="GO" id="GO:0005829">
    <property type="term" value="C:cytosol"/>
    <property type="evidence" value="ECO:0007669"/>
    <property type="project" value="TreeGrafter"/>
</dbReference>
<evidence type="ECO:0000256" key="2">
    <source>
        <dbReference type="ARBA" id="ARBA00023125"/>
    </source>
</evidence>
<dbReference type="SMART" id="SM00100">
    <property type="entry name" value="cNMP"/>
    <property type="match status" value="1"/>
</dbReference>
<dbReference type="InterPro" id="IPR014710">
    <property type="entry name" value="RmlC-like_jellyroll"/>
</dbReference>
<sequence>MYNIKSLIKSISMDEMCSLFEKSKPAKVYKKDSHLFHQGEKADCFYFLKSGAVKVFSISPDGHERTVFVHRKKGIFAASSFFSDEIRRSSAVTLSKSEIILIDKKMVDTYITQNPKFALCIIQDMSIDINLMFDQITSTSFLNSKEKVASFIVNCIDNNKYSIRDDMVCLNIGQDDMSKSLGLSRPTINKTLSYFQRNGWIKTQYKYILILDYNALKAYCTEKL</sequence>
<dbReference type="InterPro" id="IPR012318">
    <property type="entry name" value="HTH_CRP"/>
</dbReference>
<keyword evidence="2" id="KW-0238">DNA-binding</keyword>
<dbReference type="PANTHER" id="PTHR24567">
    <property type="entry name" value="CRP FAMILY TRANSCRIPTIONAL REGULATORY PROTEIN"/>
    <property type="match status" value="1"/>
</dbReference>
<evidence type="ECO:0000313" key="6">
    <source>
        <dbReference type="EMBL" id="PEG31576.1"/>
    </source>
</evidence>
<evidence type="ECO:0000259" key="5">
    <source>
        <dbReference type="PROSITE" id="PS51063"/>
    </source>
</evidence>
<dbReference type="AlphaFoldDB" id="A0A2A7MIS3"/>
<dbReference type="SMART" id="SM00419">
    <property type="entry name" value="HTH_CRP"/>
    <property type="match status" value="1"/>
</dbReference>
<dbReference type="EMBL" id="PDCJ01000001">
    <property type="protein sequence ID" value="PEG31576.1"/>
    <property type="molecule type" value="Genomic_DNA"/>
</dbReference>
<feature type="domain" description="HTH crp-type" evidence="5">
    <location>
        <begin position="142"/>
        <end position="214"/>
    </location>
</feature>
<gene>
    <name evidence="6" type="ORF">CQ394_07695</name>
</gene>
<organism evidence="6 7">
    <name type="scientific">Clostridium neonatale</name>
    <dbReference type="NCBI Taxonomy" id="137838"/>
    <lineage>
        <taxon>Bacteria</taxon>
        <taxon>Bacillati</taxon>
        <taxon>Bacillota</taxon>
        <taxon>Clostridia</taxon>
        <taxon>Eubacteriales</taxon>
        <taxon>Clostridiaceae</taxon>
        <taxon>Clostridium</taxon>
    </lineage>
</organism>
<dbReference type="SUPFAM" id="SSF51206">
    <property type="entry name" value="cAMP-binding domain-like"/>
    <property type="match status" value="1"/>
</dbReference>
<evidence type="ECO:0000313" key="7">
    <source>
        <dbReference type="Proteomes" id="UP000220840"/>
    </source>
</evidence>
<keyword evidence="7" id="KW-1185">Reference proteome</keyword>
<dbReference type="PROSITE" id="PS51063">
    <property type="entry name" value="HTH_CRP_2"/>
    <property type="match status" value="1"/>
</dbReference>
<reference evidence="6 7" key="1">
    <citation type="submission" date="2017-10" db="EMBL/GenBank/DDBJ databases">
        <title>Effective Description of Clostridium neonatale sp. nov. linked to necrotizing enterocolitis in neonates and a clarification of species assignable to the genus Clostridium (Prazmowski 1880) emend. Lawson and Rainey 2016.</title>
        <authorList>
            <person name="Bernard K."/>
            <person name="Burdz T."/>
            <person name="Wiebe D."/>
            <person name="Balcewich B."/>
            <person name="Alfa M."/>
            <person name="Bernier A.-M."/>
        </authorList>
    </citation>
    <scope>NUCLEOTIDE SEQUENCE [LARGE SCALE GENOMIC DNA]</scope>
    <source>
        <strain evidence="6 7">LCDC99A005</strain>
    </source>
</reference>
<dbReference type="CDD" id="cd00038">
    <property type="entry name" value="CAP_ED"/>
    <property type="match status" value="1"/>
</dbReference>
<dbReference type="STRING" id="137838.GCA_001458595_03010"/>
<feature type="domain" description="Cyclic nucleotide-binding" evidence="4">
    <location>
        <begin position="7"/>
        <end position="111"/>
    </location>
</feature>
<dbReference type="InterPro" id="IPR050397">
    <property type="entry name" value="Env_Response_Regulators"/>
</dbReference>
<dbReference type="Gene3D" id="2.60.120.10">
    <property type="entry name" value="Jelly Rolls"/>
    <property type="match status" value="1"/>
</dbReference>
<protein>
    <submittedName>
        <fullName evidence="6">Crp/Fnr family transcriptional regulator</fullName>
    </submittedName>
</protein>
<keyword evidence="1" id="KW-0805">Transcription regulation</keyword>
<dbReference type="InterPro" id="IPR036390">
    <property type="entry name" value="WH_DNA-bd_sf"/>
</dbReference>
<evidence type="ECO:0000259" key="4">
    <source>
        <dbReference type="PROSITE" id="PS50042"/>
    </source>
</evidence>
<dbReference type="InterPro" id="IPR000595">
    <property type="entry name" value="cNMP-bd_dom"/>
</dbReference>
<dbReference type="Proteomes" id="UP000220840">
    <property type="component" value="Unassembled WGS sequence"/>
</dbReference>